<protein>
    <submittedName>
        <fullName evidence="1">Uncharacterized protein</fullName>
    </submittedName>
</protein>
<reference evidence="1" key="2">
    <citation type="submission" date="2023-01" db="EMBL/GenBank/DDBJ databases">
        <title>Draft genome sequence of Pseudoalteromonas tetraodonis strain NBRC 103034.</title>
        <authorList>
            <person name="Sun Q."/>
            <person name="Mori K."/>
        </authorList>
    </citation>
    <scope>NUCLEOTIDE SEQUENCE</scope>
    <source>
        <strain evidence="1">NBRC 103034</strain>
    </source>
</reference>
<gene>
    <name evidence="1" type="ORF">GCM10007914_03960</name>
</gene>
<name>A0AA37S0Z9_9GAMM</name>
<proteinExistence type="predicted"/>
<organism evidence="1 2">
    <name type="scientific">Pseudoalteromonas tetraodonis GFC</name>
    <dbReference type="NCBI Taxonomy" id="1315271"/>
    <lineage>
        <taxon>Bacteria</taxon>
        <taxon>Pseudomonadati</taxon>
        <taxon>Pseudomonadota</taxon>
        <taxon>Gammaproteobacteria</taxon>
        <taxon>Alteromonadales</taxon>
        <taxon>Pseudoalteromonadaceae</taxon>
        <taxon>Pseudoalteromonas</taxon>
    </lineage>
</organism>
<keyword evidence="2" id="KW-1185">Reference proteome</keyword>
<reference evidence="1" key="1">
    <citation type="journal article" date="2014" name="Int. J. Syst. Evol. Microbiol.">
        <title>Complete genome sequence of Corynebacterium casei LMG S-19264T (=DSM 44701T), isolated from a smear-ripened cheese.</title>
        <authorList>
            <consortium name="US DOE Joint Genome Institute (JGI-PGF)"/>
            <person name="Walter F."/>
            <person name="Albersmeier A."/>
            <person name="Kalinowski J."/>
            <person name="Ruckert C."/>
        </authorList>
    </citation>
    <scope>NUCLEOTIDE SEQUENCE</scope>
    <source>
        <strain evidence="1">NBRC 103034</strain>
    </source>
</reference>
<comment type="caution">
    <text evidence="1">The sequence shown here is derived from an EMBL/GenBank/DDBJ whole genome shotgun (WGS) entry which is preliminary data.</text>
</comment>
<accession>A0AA37S0Z9</accession>
<evidence type="ECO:0000313" key="2">
    <source>
        <dbReference type="Proteomes" id="UP001161408"/>
    </source>
</evidence>
<dbReference type="Proteomes" id="UP001161408">
    <property type="component" value="Unassembled WGS sequence"/>
</dbReference>
<dbReference type="EMBL" id="BSNE01000002">
    <property type="protein sequence ID" value="GLQ01515.1"/>
    <property type="molecule type" value="Genomic_DNA"/>
</dbReference>
<dbReference type="AlphaFoldDB" id="A0AA37S0Z9"/>
<sequence length="59" mass="7163">MPIKKTPLSYSFFNMATIFAEKRLSAKLLLKYKRSNYKKEFKFYPCIVIFDHYELKMSN</sequence>
<evidence type="ECO:0000313" key="1">
    <source>
        <dbReference type="EMBL" id="GLQ01515.1"/>
    </source>
</evidence>